<dbReference type="EC" id="2.2.1.1" evidence="4"/>
<organism evidence="4">
    <name type="scientific">uncultured Synechococcales cyanobacterium</name>
    <dbReference type="NCBI Taxonomy" id="1936017"/>
    <lineage>
        <taxon>Bacteria</taxon>
        <taxon>Bacillati</taxon>
        <taxon>Cyanobacteriota</taxon>
        <taxon>Cyanophyceae</taxon>
        <taxon>Synechococcales</taxon>
        <taxon>environmental samples</taxon>
    </lineage>
</organism>
<dbReference type="EMBL" id="CADCWO010000230">
    <property type="protein sequence ID" value="CAA9588591.1"/>
    <property type="molecule type" value="Genomic_DNA"/>
</dbReference>
<feature type="transmembrane region" description="Helical" evidence="2">
    <location>
        <begin position="186"/>
        <end position="205"/>
    </location>
</feature>
<dbReference type="AlphaFoldDB" id="A0A6J4VTI8"/>
<gene>
    <name evidence="4" type="ORF">AVDCRST_MAG81-4784</name>
</gene>
<feature type="region of interest" description="Disordered" evidence="1">
    <location>
        <begin position="151"/>
        <end position="183"/>
    </location>
</feature>
<evidence type="ECO:0000256" key="2">
    <source>
        <dbReference type="SAM" id="Phobius"/>
    </source>
</evidence>
<keyword evidence="4" id="KW-0808">Transferase</keyword>
<evidence type="ECO:0000313" key="4">
    <source>
        <dbReference type="EMBL" id="CAA9588591.1"/>
    </source>
</evidence>
<keyword evidence="3" id="KW-0732">Signal</keyword>
<evidence type="ECO:0000256" key="1">
    <source>
        <dbReference type="SAM" id="MobiDB-lite"/>
    </source>
</evidence>
<protein>
    <submittedName>
        <fullName evidence="4">Transketolase</fullName>
        <ecNumber evidence="4">2.2.1.1</ecNumber>
    </submittedName>
</protein>
<dbReference type="GO" id="GO:0004802">
    <property type="term" value="F:transketolase activity"/>
    <property type="evidence" value="ECO:0007669"/>
    <property type="project" value="UniProtKB-EC"/>
</dbReference>
<name>A0A6J4VTI8_9CYAN</name>
<evidence type="ECO:0000256" key="3">
    <source>
        <dbReference type="SAM" id="SignalP"/>
    </source>
</evidence>
<sequence length="211" mass="22183">MPRLLSASRSLGGLLCLGLLVAPASAHEVEVSGDVGGTLHVEPHDNPQAGRTSQVWISLTRRGGEILPLAQCNCQLAVYSEPHTEASSPVIRPPLKAISTGQYQGIPGAEIVFPKQGEYELELSGTPKAGANFRPFELSFPVTVATGAATSAAKPATPSPSTNSNSSEGAEPQQAAQQSSPSTSQWRNPAIILVMILVIGLLWTGTRRLKR</sequence>
<feature type="signal peptide" evidence="3">
    <location>
        <begin position="1"/>
        <end position="26"/>
    </location>
</feature>
<proteinExistence type="predicted"/>
<reference evidence="4" key="1">
    <citation type="submission" date="2020-02" db="EMBL/GenBank/DDBJ databases">
        <authorList>
            <person name="Meier V. D."/>
        </authorList>
    </citation>
    <scope>NUCLEOTIDE SEQUENCE</scope>
    <source>
        <strain evidence="4">AVDCRST_MAG81</strain>
    </source>
</reference>
<accession>A0A6J4VTI8</accession>
<keyword evidence="2" id="KW-0472">Membrane</keyword>
<keyword evidence="2" id="KW-1133">Transmembrane helix</keyword>
<feature type="chain" id="PRO_5026755969" evidence="3">
    <location>
        <begin position="27"/>
        <end position="211"/>
    </location>
</feature>
<keyword evidence="2" id="KW-0812">Transmembrane</keyword>